<evidence type="ECO:0000313" key="3">
    <source>
        <dbReference type="Proteomes" id="UP001215280"/>
    </source>
</evidence>
<dbReference type="PROSITE" id="PS51257">
    <property type="entry name" value="PROKAR_LIPOPROTEIN"/>
    <property type="match status" value="1"/>
</dbReference>
<keyword evidence="1" id="KW-0732">Signal</keyword>
<reference evidence="2" key="1">
    <citation type="submission" date="2023-03" db="EMBL/GenBank/DDBJ databases">
        <title>Massive genome expansion in bonnet fungi (Mycena s.s.) driven by repeated elements and novel gene families across ecological guilds.</title>
        <authorList>
            <consortium name="Lawrence Berkeley National Laboratory"/>
            <person name="Harder C.B."/>
            <person name="Miyauchi S."/>
            <person name="Viragh M."/>
            <person name="Kuo A."/>
            <person name="Thoen E."/>
            <person name="Andreopoulos B."/>
            <person name="Lu D."/>
            <person name="Skrede I."/>
            <person name="Drula E."/>
            <person name="Henrissat B."/>
            <person name="Morin E."/>
            <person name="Kohler A."/>
            <person name="Barry K."/>
            <person name="LaButti K."/>
            <person name="Morin E."/>
            <person name="Salamov A."/>
            <person name="Lipzen A."/>
            <person name="Mereny Z."/>
            <person name="Hegedus B."/>
            <person name="Baldrian P."/>
            <person name="Stursova M."/>
            <person name="Weitz H."/>
            <person name="Taylor A."/>
            <person name="Grigoriev I.V."/>
            <person name="Nagy L.G."/>
            <person name="Martin F."/>
            <person name="Kauserud H."/>
        </authorList>
    </citation>
    <scope>NUCLEOTIDE SEQUENCE</scope>
    <source>
        <strain evidence="2">CBHHK188m</strain>
    </source>
</reference>
<dbReference type="Proteomes" id="UP001215280">
    <property type="component" value="Unassembled WGS sequence"/>
</dbReference>
<dbReference type="AlphaFoldDB" id="A0AAD7ICE7"/>
<evidence type="ECO:0000313" key="2">
    <source>
        <dbReference type="EMBL" id="KAJ7738874.1"/>
    </source>
</evidence>
<name>A0AAD7ICE7_9AGAR</name>
<feature type="signal peptide" evidence="1">
    <location>
        <begin position="1"/>
        <end position="19"/>
    </location>
</feature>
<sequence>MFHKLISTVILVLGQGVLSTACKLPLYLCFQPVRSHPSTGIPRSADSNLDSGLSPQTTGSHLTSVEGVARFAPSRLVCAAESQRDDGRHAFCTFVYTNPSGSRILKGAHLFQCPKAAGLERSSGPPRVGVQLKQASKNCRAQSTKNQTGGVPVKPQAFQLDGVSIGEFKVKTRRTLFRFFAGRLPSGDLLILFGSSMDSHITKWASLATRSSFPVAVGVDVDSVNRPNANAEQIGALNGALDVENHVPTSGDIAPDSEGDGRESRPIVWHRLM</sequence>
<feature type="chain" id="PRO_5042114661" evidence="1">
    <location>
        <begin position="20"/>
        <end position="273"/>
    </location>
</feature>
<organism evidence="2 3">
    <name type="scientific">Mycena maculata</name>
    <dbReference type="NCBI Taxonomy" id="230809"/>
    <lineage>
        <taxon>Eukaryota</taxon>
        <taxon>Fungi</taxon>
        <taxon>Dikarya</taxon>
        <taxon>Basidiomycota</taxon>
        <taxon>Agaricomycotina</taxon>
        <taxon>Agaricomycetes</taxon>
        <taxon>Agaricomycetidae</taxon>
        <taxon>Agaricales</taxon>
        <taxon>Marasmiineae</taxon>
        <taxon>Mycenaceae</taxon>
        <taxon>Mycena</taxon>
    </lineage>
</organism>
<evidence type="ECO:0000256" key="1">
    <source>
        <dbReference type="SAM" id="SignalP"/>
    </source>
</evidence>
<accession>A0AAD7ICE7</accession>
<protein>
    <submittedName>
        <fullName evidence="2">Uncharacterized protein</fullName>
    </submittedName>
</protein>
<dbReference type="EMBL" id="JARJLG010000135">
    <property type="protein sequence ID" value="KAJ7738874.1"/>
    <property type="molecule type" value="Genomic_DNA"/>
</dbReference>
<comment type="caution">
    <text evidence="2">The sequence shown here is derived from an EMBL/GenBank/DDBJ whole genome shotgun (WGS) entry which is preliminary data.</text>
</comment>
<gene>
    <name evidence="2" type="ORF">DFH07DRAFT_778936</name>
</gene>
<keyword evidence="3" id="KW-1185">Reference proteome</keyword>
<proteinExistence type="predicted"/>